<feature type="region of interest" description="Disordered" evidence="1">
    <location>
        <begin position="28"/>
        <end position="64"/>
    </location>
</feature>
<name>A0ABV4UDM4_9RHOO</name>
<evidence type="ECO:0000256" key="1">
    <source>
        <dbReference type="SAM" id="MobiDB-lite"/>
    </source>
</evidence>
<sequence>MFLERHLGEIIFYKPQLPPFFKHESMTAGGGISNKSIAEGRPEMPNPRGLAGSCSEMPKPEKRS</sequence>
<comment type="caution">
    <text evidence="2">The sequence shown here is derived from an EMBL/GenBank/DDBJ whole genome shotgun (WGS) entry which is preliminary data.</text>
</comment>
<gene>
    <name evidence="2" type="ORF">ABCS64_03825</name>
</gene>
<dbReference type="RefSeq" id="WP_418890590.1">
    <property type="nucleotide sequence ID" value="NZ_JBEUWX010000002.1"/>
</dbReference>
<organism evidence="2 3">
    <name type="scientific">Dentiradicibacter hellwigii</name>
    <dbReference type="NCBI Taxonomy" id="3149053"/>
    <lineage>
        <taxon>Bacteria</taxon>
        <taxon>Pseudomonadati</taxon>
        <taxon>Pseudomonadota</taxon>
        <taxon>Betaproteobacteria</taxon>
        <taxon>Rhodocyclales</taxon>
        <taxon>Rhodocyclaceae</taxon>
        <taxon>Dentiradicibacter</taxon>
    </lineage>
</organism>
<dbReference type="EMBL" id="JBEUWX010000002">
    <property type="protein sequence ID" value="MFA9949464.1"/>
    <property type="molecule type" value="Genomic_DNA"/>
</dbReference>
<dbReference type="Proteomes" id="UP001574673">
    <property type="component" value="Unassembled WGS sequence"/>
</dbReference>
<protein>
    <submittedName>
        <fullName evidence="2">Uncharacterized protein</fullName>
    </submittedName>
</protein>
<proteinExistence type="predicted"/>
<reference evidence="3" key="1">
    <citation type="submission" date="2024-06" db="EMBL/GenBank/DDBJ databases">
        <title>Radixoralia hellwigii gen. nov., sp nov., isolated from a root canal in the human oral cavity.</title>
        <authorList>
            <person name="Bartsch S."/>
            <person name="Wittmer A."/>
            <person name="Schulz A.-K."/>
            <person name="Neumann-Schaal M."/>
            <person name="Wolf J."/>
            <person name="Gronow S."/>
            <person name="Tennert C."/>
            <person name="Haecker G."/>
            <person name="Cieplik F."/>
            <person name="Al-Ahmad A."/>
        </authorList>
    </citation>
    <scope>NUCLEOTIDE SEQUENCE [LARGE SCALE GENOMIC DNA]</scope>
    <source>
        <strain evidence="3">Wk13</strain>
    </source>
</reference>
<accession>A0ABV4UDM4</accession>
<evidence type="ECO:0000313" key="3">
    <source>
        <dbReference type="Proteomes" id="UP001574673"/>
    </source>
</evidence>
<evidence type="ECO:0000313" key="2">
    <source>
        <dbReference type="EMBL" id="MFA9949464.1"/>
    </source>
</evidence>
<keyword evidence="3" id="KW-1185">Reference proteome</keyword>